<proteinExistence type="predicted"/>
<keyword evidence="3" id="KW-1185">Reference proteome</keyword>
<evidence type="ECO:0000313" key="2">
    <source>
        <dbReference type="EMBL" id="ORY50399.1"/>
    </source>
</evidence>
<reference evidence="2 3" key="1">
    <citation type="submission" date="2016-07" db="EMBL/GenBank/DDBJ databases">
        <title>Pervasive Adenine N6-methylation of Active Genes in Fungi.</title>
        <authorList>
            <consortium name="DOE Joint Genome Institute"/>
            <person name="Mondo S.J."/>
            <person name="Dannebaum R.O."/>
            <person name="Kuo R.C."/>
            <person name="Labutti K."/>
            <person name="Haridas S."/>
            <person name="Kuo A."/>
            <person name="Salamov A."/>
            <person name="Ahrendt S.R."/>
            <person name="Lipzen A."/>
            <person name="Sullivan W."/>
            <person name="Andreopoulos W.B."/>
            <person name="Clum A."/>
            <person name="Lindquist E."/>
            <person name="Daum C."/>
            <person name="Ramamoorthy G.K."/>
            <person name="Gryganskyi A."/>
            <person name="Culley D."/>
            <person name="Magnuson J.K."/>
            <person name="James T.Y."/>
            <person name="O'Malley M.A."/>
            <person name="Stajich J.E."/>
            <person name="Spatafora J.W."/>
            <person name="Visel A."/>
            <person name="Grigoriev I.V."/>
        </authorList>
    </citation>
    <scope>NUCLEOTIDE SEQUENCE [LARGE SCALE GENOMIC DNA]</scope>
    <source>
        <strain evidence="2 3">JEL800</strain>
    </source>
</reference>
<feature type="coiled-coil region" evidence="1">
    <location>
        <begin position="186"/>
        <end position="213"/>
    </location>
</feature>
<gene>
    <name evidence="2" type="ORF">BCR33DRAFT_781132</name>
</gene>
<name>A0A1Y2CTN1_9FUNG</name>
<dbReference type="AlphaFoldDB" id="A0A1Y2CTN1"/>
<keyword evidence="1" id="KW-0175">Coiled coil</keyword>
<accession>A0A1Y2CTN1</accession>
<comment type="caution">
    <text evidence="2">The sequence shown here is derived from an EMBL/GenBank/DDBJ whole genome shotgun (WGS) entry which is preliminary data.</text>
</comment>
<dbReference type="Proteomes" id="UP000193642">
    <property type="component" value="Unassembled WGS sequence"/>
</dbReference>
<protein>
    <submittedName>
        <fullName evidence="2">Uncharacterized protein</fullName>
    </submittedName>
</protein>
<evidence type="ECO:0000256" key="1">
    <source>
        <dbReference type="SAM" id="Coils"/>
    </source>
</evidence>
<dbReference type="EMBL" id="MCGO01000007">
    <property type="protein sequence ID" value="ORY50399.1"/>
    <property type="molecule type" value="Genomic_DNA"/>
</dbReference>
<organism evidence="2 3">
    <name type="scientific">Rhizoclosmatium globosum</name>
    <dbReference type="NCBI Taxonomy" id="329046"/>
    <lineage>
        <taxon>Eukaryota</taxon>
        <taxon>Fungi</taxon>
        <taxon>Fungi incertae sedis</taxon>
        <taxon>Chytridiomycota</taxon>
        <taxon>Chytridiomycota incertae sedis</taxon>
        <taxon>Chytridiomycetes</taxon>
        <taxon>Chytridiales</taxon>
        <taxon>Chytriomycetaceae</taxon>
        <taxon>Rhizoclosmatium</taxon>
    </lineage>
</organism>
<sequence length="340" mass="38339">MPSSNTTTRPYASQPETSDIFESCTLITLSPPASMSLFEKALSFIGLVKQSRLESVVSELETATATILQVTERFTEQHNKTTDYSNSLQIKFDALSAKYSTLDSHSAELETTKTDRICRDTAAAHNQEIENQEIKRLEISQEHSRTYNVAANQTNSLQTKFDALSTKYSTLDSHSAELEKTNQELIRICRDTAAAHNQEIENQEKKLELAQEHSRTSFSATENAAALEASEYAITSKLDKYYQDQLADKDKEYMRLESEMTKLRESCTVQMKSLTEVHTVKVTTLEIEVQRLARLPKTVKLTFDAEKQELRVMNKELTKGLAMATEKIDTLSGKTCLPPN</sequence>
<evidence type="ECO:0000313" key="3">
    <source>
        <dbReference type="Proteomes" id="UP000193642"/>
    </source>
</evidence>